<dbReference type="PROSITE" id="PS00857">
    <property type="entry name" value="PREPHENATE_DEHYDR_1"/>
    <property type="match status" value="1"/>
</dbReference>
<dbReference type="PANTHER" id="PTHR21022">
    <property type="entry name" value="PREPHENATE DEHYDRATASE P PROTEIN"/>
    <property type="match status" value="1"/>
</dbReference>
<name>A0A2H0UTY4_9BACT</name>
<dbReference type="AlphaFoldDB" id="A0A2H0UTY4"/>
<dbReference type="UniPathway" id="UPA00121">
    <property type="reaction ID" value="UER00345"/>
</dbReference>
<evidence type="ECO:0000256" key="5">
    <source>
        <dbReference type="ARBA" id="ARBA00023222"/>
    </source>
</evidence>
<evidence type="ECO:0000256" key="3">
    <source>
        <dbReference type="ARBA" id="ARBA00022605"/>
    </source>
</evidence>
<dbReference type="InterPro" id="IPR001086">
    <property type="entry name" value="Preph_deHydtase"/>
</dbReference>
<keyword evidence="3" id="KW-0028">Amino-acid biosynthesis</keyword>
<comment type="caution">
    <text evidence="11">The sequence shown here is derived from an EMBL/GenBank/DDBJ whole genome shotgun (WGS) entry which is preliminary data.</text>
</comment>
<proteinExistence type="predicted"/>
<dbReference type="GO" id="GO:0004664">
    <property type="term" value="F:prephenate dehydratase activity"/>
    <property type="evidence" value="ECO:0007669"/>
    <property type="project" value="UniProtKB-EC"/>
</dbReference>
<evidence type="ECO:0000256" key="1">
    <source>
        <dbReference type="ARBA" id="ARBA00004741"/>
    </source>
</evidence>
<dbReference type="CDD" id="cd04905">
    <property type="entry name" value="ACT_CM-PDT"/>
    <property type="match status" value="1"/>
</dbReference>
<accession>A0A2H0UTY4</accession>
<gene>
    <name evidence="11" type="ORF">COU05_02540</name>
</gene>
<keyword evidence="6" id="KW-0456">Lyase</keyword>
<evidence type="ECO:0000313" key="11">
    <source>
        <dbReference type="EMBL" id="PIR90270.1"/>
    </source>
</evidence>
<comment type="pathway">
    <text evidence="1">Amino-acid biosynthesis; L-phenylalanine biosynthesis; phenylpyruvate from prephenate: step 1/1.</text>
</comment>
<dbReference type="InterPro" id="IPR008242">
    <property type="entry name" value="Chor_mutase/pphenate_deHydtase"/>
</dbReference>
<sequence>MKGDTMEKKRVGFLGPVNTFSYLAAQQVYREEKYEIIPFWPLSYVLDALWQGRVDEIMVPIENALAGEVVAVIDYIIARLLEGGNFFYITKEFFLPIKHCLIGQGGVALGSIKKVLSKGEALAQCLNIIRKYDWEMIETVSTANAVEKVAQSKDRNIAAIASDNALANYNLEIIQNNIGDSQDNITRFIVLSKEQALPSGKDKTTIFFIIEDKSGALCDILLAFKERQINLSQIARRPSRNGFGKYVFWIEAQGHVKSSILLKEALDDVKRIALSFWVIGSYPDRAELLNALPLQPKGVDVHFTKIPTKGWT</sequence>
<dbReference type="SUPFAM" id="SSF55021">
    <property type="entry name" value="ACT-like"/>
    <property type="match status" value="1"/>
</dbReference>
<evidence type="ECO:0000256" key="8">
    <source>
        <dbReference type="PIRSR" id="PIRSR001500-2"/>
    </source>
</evidence>
<keyword evidence="4" id="KW-0057">Aromatic amino acid biosynthesis</keyword>
<dbReference type="Pfam" id="PF00800">
    <property type="entry name" value="PDT"/>
    <property type="match status" value="1"/>
</dbReference>
<evidence type="ECO:0000259" key="10">
    <source>
        <dbReference type="PROSITE" id="PS51671"/>
    </source>
</evidence>
<dbReference type="InterPro" id="IPR018528">
    <property type="entry name" value="Preph_deHydtase_CS"/>
</dbReference>
<evidence type="ECO:0000256" key="2">
    <source>
        <dbReference type="ARBA" id="ARBA00013147"/>
    </source>
</evidence>
<dbReference type="PANTHER" id="PTHR21022:SF19">
    <property type="entry name" value="PREPHENATE DEHYDRATASE-RELATED"/>
    <property type="match status" value="1"/>
</dbReference>
<feature type="domain" description="ACT" evidence="10">
    <location>
        <begin position="205"/>
        <end position="283"/>
    </location>
</feature>
<dbReference type="EMBL" id="PFAX01000029">
    <property type="protein sequence ID" value="PIR90270.1"/>
    <property type="molecule type" value="Genomic_DNA"/>
</dbReference>
<protein>
    <recommendedName>
        <fullName evidence="2">prephenate dehydratase</fullName>
        <ecNumber evidence="2">4.2.1.51</ecNumber>
    </recommendedName>
</protein>
<feature type="domain" description="Prephenate dehydratase" evidence="9">
    <location>
        <begin position="10"/>
        <end position="193"/>
    </location>
</feature>
<dbReference type="SUPFAM" id="SSF53850">
    <property type="entry name" value="Periplasmic binding protein-like II"/>
    <property type="match status" value="1"/>
</dbReference>
<dbReference type="PROSITE" id="PS51671">
    <property type="entry name" value="ACT"/>
    <property type="match status" value="1"/>
</dbReference>
<evidence type="ECO:0000256" key="6">
    <source>
        <dbReference type="ARBA" id="ARBA00023239"/>
    </source>
</evidence>
<dbReference type="GO" id="GO:0009094">
    <property type="term" value="P:L-phenylalanine biosynthetic process"/>
    <property type="evidence" value="ECO:0007669"/>
    <property type="project" value="UniProtKB-UniPathway"/>
</dbReference>
<dbReference type="PIRSF" id="PIRSF001500">
    <property type="entry name" value="Chor_mut_pdt_Ppr"/>
    <property type="match status" value="1"/>
</dbReference>
<organism evidence="11 12">
    <name type="scientific">bacterium (Candidatus Gribaldobacteria) CG10_big_fil_rev_8_21_14_0_10_37_21</name>
    <dbReference type="NCBI Taxonomy" id="2014275"/>
    <lineage>
        <taxon>Bacteria</taxon>
        <taxon>Candidatus Gribaldobacteria</taxon>
    </lineage>
</organism>
<evidence type="ECO:0000256" key="7">
    <source>
        <dbReference type="ARBA" id="ARBA00047848"/>
    </source>
</evidence>
<dbReference type="Gene3D" id="3.40.190.10">
    <property type="entry name" value="Periplasmic binding protein-like II"/>
    <property type="match status" value="2"/>
</dbReference>
<comment type="catalytic activity">
    <reaction evidence="7">
        <text>prephenate + H(+) = 3-phenylpyruvate + CO2 + H2O</text>
        <dbReference type="Rhea" id="RHEA:21648"/>
        <dbReference type="ChEBI" id="CHEBI:15377"/>
        <dbReference type="ChEBI" id="CHEBI:15378"/>
        <dbReference type="ChEBI" id="CHEBI:16526"/>
        <dbReference type="ChEBI" id="CHEBI:18005"/>
        <dbReference type="ChEBI" id="CHEBI:29934"/>
        <dbReference type="EC" id="4.2.1.51"/>
    </reaction>
</comment>
<feature type="site" description="Essential for prephenate dehydratase activity" evidence="8">
    <location>
        <position position="186"/>
    </location>
</feature>
<reference evidence="12" key="1">
    <citation type="submission" date="2017-09" db="EMBL/GenBank/DDBJ databases">
        <title>Depth-based differentiation of microbial function through sediment-hosted aquifers and enrichment of novel symbionts in the deep terrestrial subsurface.</title>
        <authorList>
            <person name="Probst A.J."/>
            <person name="Ladd B."/>
            <person name="Jarett J.K."/>
            <person name="Geller-Mcgrath D.E."/>
            <person name="Sieber C.M.K."/>
            <person name="Emerson J.B."/>
            <person name="Anantharaman K."/>
            <person name="Thomas B.C."/>
            <person name="Malmstrom R."/>
            <person name="Stieglmeier M."/>
            <person name="Klingl A."/>
            <person name="Woyke T."/>
            <person name="Ryan C.M."/>
            <person name="Banfield J.F."/>
        </authorList>
    </citation>
    <scope>NUCLEOTIDE SEQUENCE [LARGE SCALE GENOMIC DNA]</scope>
</reference>
<keyword evidence="5" id="KW-0584">Phenylalanine biosynthesis</keyword>
<dbReference type="InterPro" id="IPR045865">
    <property type="entry name" value="ACT-like_dom_sf"/>
</dbReference>
<dbReference type="Gene3D" id="3.30.70.260">
    <property type="match status" value="1"/>
</dbReference>
<evidence type="ECO:0000259" key="9">
    <source>
        <dbReference type="PROSITE" id="PS51171"/>
    </source>
</evidence>
<evidence type="ECO:0000313" key="12">
    <source>
        <dbReference type="Proteomes" id="UP000230132"/>
    </source>
</evidence>
<dbReference type="GO" id="GO:0005737">
    <property type="term" value="C:cytoplasm"/>
    <property type="evidence" value="ECO:0007669"/>
    <property type="project" value="TreeGrafter"/>
</dbReference>
<evidence type="ECO:0000256" key="4">
    <source>
        <dbReference type="ARBA" id="ARBA00023141"/>
    </source>
</evidence>
<dbReference type="EC" id="4.2.1.51" evidence="2"/>
<dbReference type="Proteomes" id="UP000230132">
    <property type="component" value="Unassembled WGS sequence"/>
</dbReference>
<dbReference type="InterPro" id="IPR002912">
    <property type="entry name" value="ACT_dom"/>
</dbReference>
<dbReference type="PROSITE" id="PS51171">
    <property type="entry name" value="PREPHENATE_DEHYDR_3"/>
    <property type="match status" value="1"/>
</dbReference>